<evidence type="ECO:0000256" key="13">
    <source>
        <dbReference type="ARBA" id="ARBA00049467"/>
    </source>
</evidence>
<organism evidence="15 16">
    <name type="scientific">Schistosoma japonicum</name>
    <name type="common">Blood fluke</name>
    <dbReference type="NCBI Taxonomy" id="6182"/>
    <lineage>
        <taxon>Eukaryota</taxon>
        <taxon>Metazoa</taxon>
        <taxon>Spiralia</taxon>
        <taxon>Lophotrochozoa</taxon>
        <taxon>Platyhelminthes</taxon>
        <taxon>Trematoda</taxon>
        <taxon>Digenea</taxon>
        <taxon>Strigeidida</taxon>
        <taxon>Schistosomatoidea</taxon>
        <taxon>Schistosomatidae</taxon>
        <taxon>Schistosoma</taxon>
    </lineage>
</organism>
<feature type="domain" description="DUS-like FMN-binding" evidence="14">
    <location>
        <begin position="14"/>
        <end position="238"/>
    </location>
</feature>
<dbReference type="GO" id="GO:0017150">
    <property type="term" value="F:tRNA dihydrouridine synthase activity"/>
    <property type="evidence" value="ECO:0007669"/>
    <property type="project" value="InterPro"/>
</dbReference>
<evidence type="ECO:0000256" key="7">
    <source>
        <dbReference type="ARBA" id="ARBA00023027"/>
    </source>
</evidence>
<keyword evidence="2" id="KW-0285">Flavoprotein</keyword>
<keyword evidence="7" id="KW-0520">NAD</keyword>
<evidence type="ECO:0000256" key="3">
    <source>
        <dbReference type="ARBA" id="ARBA00022643"/>
    </source>
</evidence>
<dbReference type="InterPro" id="IPR018517">
    <property type="entry name" value="tRNA_hU_synthase_CS"/>
</dbReference>
<evidence type="ECO:0000256" key="5">
    <source>
        <dbReference type="ARBA" id="ARBA00022857"/>
    </source>
</evidence>
<dbReference type="EC" id="1.3.1.88" evidence="9"/>
<sequence>MSLLDSWKSPKYVLAPMVDGSELAWRMLGRKYGVQLTFTPMINSTSFLVNKKYRHSCLQFASEDRPIIVQFCANSPDTFIKCAKLVQPFCDAVDLNLGCPQGIAKKGHYGAFLQDEWDCLKHIISRASSELSVPVTCKIRIFSDVDRTVQYAKLLEAAGASMLTVHGRTREMKGQKTGLADWNQIRAVKEAVKIPVIANGNIQYLSDVHRCLDSTKADAVMSAEGHLHNPALFSGIQPCVYDMCFEYLNFVEKYPTSLPIIRGHIFKLCHYSLDEHPEYRSLLGSSQSAEGIKEILQKMANDCSSCTVNSSNVLPHPHWLCQPYERPITFPVQENLEISTQTVSGELNFQATDKNEPTKKVMLTEQRRSRKALKKEAKLAKKLAIIDGKLICTSCNKNRKSVNCVRLVCRPCCQNQTGSNLNSQANILCPLHYRQMNAVLSD</sequence>
<dbReference type="InterPro" id="IPR035587">
    <property type="entry name" value="DUS-like_FMN-bd"/>
</dbReference>
<dbReference type="OrthoDB" id="272303at2759"/>
<accession>A0A4Z2D274</accession>
<evidence type="ECO:0000256" key="6">
    <source>
        <dbReference type="ARBA" id="ARBA00023002"/>
    </source>
</evidence>
<evidence type="ECO:0000313" key="15">
    <source>
        <dbReference type="EMBL" id="TNN10613.1"/>
    </source>
</evidence>
<comment type="cofactor">
    <cofactor evidence="1">
        <name>FMN</name>
        <dbReference type="ChEBI" id="CHEBI:58210"/>
    </cofactor>
</comment>
<evidence type="ECO:0000256" key="9">
    <source>
        <dbReference type="ARBA" id="ARBA00038890"/>
    </source>
</evidence>
<comment type="similarity">
    <text evidence="8">Belongs to the Dus family. Dus1 subfamily.</text>
</comment>
<proteinExistence type="inferred from homology"/>
<comment type="catalytic activity">
    <reaction evidence="13">
        <text>5,6-dihydrouridine(17) in tRNA + NADP(+) = uridine(17) in tRNA + NADPH + H(+)</text>
        <dbReference type="Rhea" id="RHEA:53368"/>
        <dbReference type="Rhea" id="RHEA-COMP:13541"/>
        <dbReference type="Rhea" id="RHEA-COMP:13542"/>
        <dbReference type="ChEBI" id="CHEBI:15378"/>
        <dbReference type="ChEBI" id="CHEBI:57783"/>
        <dbReference type="ChEBI" id="CHEBI:58349"/>
        <dbReference type="ChEBI" id="CHEBI:65315"/>
        <dbReference type="ChEBI" id="CHEBI:74443"/>
        <dbReference type="EC" id="1.3.1.88"/>
    </reaction>
    <physiologicalReaction direction="right-to-left" evidence="13">
        <dbReference type="Rhea" id="RHEA:53370"/>
    </physiologicalReaction>
</comment>
<dbReference type="SUPFAM" id="SSF51395">
    <property type="entry name" value="FMN-linked oxidoreductases"/>
    <property type="match status" value="1"/>
</dbReference>
<keyword evidence="16" id="KW-1185">Reference proteome</keyword>
<evidence type="ECO:0000259" key="14">
    <source>
        <dbReference type="Pfam" id="PF01207"/>
    </source>
</evidence>
<evidence type="ECO:0000256" key="10">
    <source>
        <dbReference type="ARBA" id="ARBA00047287"/>
    </source>
</evidence>
<evidence type="ECO:0000256" key="8">
    <source>
        <dbReference type="ARBA" id="ARBA00038313"/>
    </source>
</evidence>
<comment type="catalytic activity">
    <reaction evidence="12">
        <text>5,6-dihydrouridine(16) in tRNA + NAD(+) = uridine(16) in tRNA + NADH + H(+)</text>
        <dbReference type="Rhea" id="RHEA:53380"/>
        <dbReference type="Rhea" id="RHEA-COMP:13543"/>
        <dbReference type="Rhea" id="RHEA-COMP:13544"/>
        <dbReference type="ChEBI" id="CHEBI:15378"/>
        <dbReference type="ChEBI" id="CHEBI:57540"/>
        <dbReference type="ChEBI" id="CHEBI:57945"/>
        <dbReference type="ChEBI" id="CHEBI:65315"/>
        <dbReference type="ChEBI" id="CHEBI:74443"/>
        <dbReference type="EC" id="1.3.1.88"/>
    </reaction>
    <physiologicalReaction direction="right-to-left" evidence="12">
        <dbReference type="Rhea" id="RHEA:53382"/>
    </physiologicalReaction>
</comment>
<dbReference type="Proteomes" id="UP000311919">
    <property type="component" value="Unassembled WGS sequence"/>
</dbReference>
<protein>
    <recommendedName>
        <fullName evidence="9">tRNA-dihydrouridine(16/17) synthase [NAD(P)(+)]</fullName>
        <ecNumber evidence="9">1.3.1.88</ecNumber>
    </recommendedName>
</protein>
<dbReference type="AlphaFoldDB" id="A0A4Z2D274"/>
<dbReference type="GO" id="GO:0050660">
    <property type="term" value="F:flavin adenine dinucleotide binding"/>
    <property type="evidence" value="ECO:0007669"/>
    <property type="project" value="InterPro"/>
</dbReference>
<evidence type="ECO:0000256" key="1">
    <source>
        <dbReference type="ARBA" id="ARBA00001917"/>
    </source>
</evidence>
<dbReference type="Gene3D" id="3.20.20.70">
    <property type="entry name" value="Aldolase class I"/>
    <property type="match status" value="1"/>
</dbReference>
<dbReference type="Pfam" id="PF01207">
    <property type="entry name" value="Dus"/>
    <property type="match status" value="1"/>
</dbReference>
<dbReference type="PANTHER" id="PTHR11082:SF5">
    <property type="entry name" value="TRNA-DIHYDROURIDINE(16_17) SYNTHASE [NAD(P)(+)]-LIKE"/>
    <property type="match status" value="1"/>
</dbReference>
<evidence type="ECO:0000313" key="16">
    <source>
        <dbReference type="Proteomes" id="UP000311919"/>
    </source>
</evidence>
<evidence type="ECO:0000256" key="11">
    <source>
        <dbReference type="ARBA" id="ARBA00047652"/>
    </source>
</evidence>
<dbReference type="STRING" id="6182.A0A4Z2D274"/>
<comment type="caution">
    <text evidence="15">The sequence shown here is derived from an EMBL/GenBank/DDBJ whole genome shotgun (WGS) entry which is preliminary data.</text>
</comment>
<comment type="catalytic activity">
    <reaction evidence="11">
        <text>5,6-dihydrouridine(16) in tRNA + NADP(+) = uridine(16) in tRNA + NADPH + H(+)</text>
        <dbReference type="Rhea" id="RHEA:53376"/>
        <dbReference type="Rhea" id="RHEA-COMP:13543"/>
        <dbReference type="Rhea" id="RHEA-COMP:13544"/>
        <dbReference type="ChEBI" id="CHEBI:15378"/>
        <dbReference type="ChEBI" id="CHEBI:57783"/>
        <dbReference type="ChEBI" id="CHEBI:58349"/>
        <dbReference type="ChEBI" id="CHEBI:65315"/>
        <dbReference type="ChEBI" id="CHEBI:74443"/>
        <dbReference type="EC" id="1.3.1.88"/>
    </reaction>
    <physiologicalReaction direction="right-to-left" evidence="11">
        <dbReference type="Rhea" id="RHEA:53378"/>
    </physiologicalReaction>
</comment>
<evidence type="ECO:0000256" key="2">
    <source>
        <dbReference type="ARBA" id="ARBA00022630"/>
    </source>
</evidence>
<keyword evidence="6" id="KW-0560">Oxidoreductase</keyword>
<dbReference type="CDD" id="cd02801">
    <property type="entry name" value="DUS_like_FMN"/>
    <property type="match status" value="1"/>
</dbReference>
<name>A0A4Z2D274_SCHJA</name>
<dbReference type="InterPro" id="IPR013785">
    <property type="entry name" value="Aldolase_TIM"/>
</dbReference>
<dbReference type="EMBL" id="SKCS01000350">
    <property type="protein sequence ID" value="TNN10613.1"/>
    <property type="molecule type" value="Genomic_DNA"/>
</dbReference>
<keyword evidence="3" id="KW-0288">FMN</keyword>
<comment type="catalytic activity">
    <reaction evidence="10">
        <text>5,6-dihydrouridine(17) in tRNA + NAD(+) = uridine(17) in tRNA + NADH + H(+)</text>
        <dbReference type="Rhea" id="RHEA:53372"/>
        <dbReference type="Rhea" id="RHEA-COMP:13541"/>
        <dbReference type="Rhea" id="RHEA-COMP:13542"/>
        <dbReference type="ChEBI" id="CHEBI:15378"/>
        <dbReference type="ChEBI" id="CHEBI:57540"/>
        <dbReference type="ChEBI" id="CHEBI:57945"/>
        <dbReference type="ChEBI" id="CHEBI:65315"/>
        <dbReference type="ChEBI" id="CHEBI:74443"/>
        <dbReference type="EC" id="1.3.1.88"/>
    </reaction>
    <physiologicalReaction direction="right-to-left" evidence="10">
        <dbReference type="Rhea" id="RHEA:53374"/>
    </physiologicalReaction>
</comment>
<evidence type="ECO:0000256" key="4">
    <source>
        <dbReference type="ARBA" id="ARBA00022694"/>
    </source>
</evidence>
<reference evidence="15 16" key="1">
    <citation type="submission" date="2019-03" db="EMBL/GenBank/DDBJ databases">
        <title>An improved genome assembly of the fluke Schistosoma japonicum.</title>
        <authorList>
            <person name="Hu W."/>
            <person name="Luo F."/>
            <person name="Yin M."/>
            <person name="Mo X."/>
            <person name="Sun C."/>
            <person name="Wu Q."/>
            <person name="Zhu B."/>
            <person name="Xiang M."/>
            <person name="Wang J."/>
            <person name="Wang Y."/>
            <person name="Zhang T."/>
            <person name="Xu B."/>
            <person name="Zheng H."/>
            <person name="Feng Z."/>
        </authorList>
    </citation>
    <scope>NUCLEOTIDE SEQUENCE [LARGE SCALE GENOMIC DNA]</scope>
    <source>
        <strain evidence="15">HuSjv2</strain>
        <tissue evidence="15">Worms</tissue>
    </source>
</reference>
<dbReference type="PROSITE" id="PS01136">
    <property type="entry name" value="UPF0034"/>
    <property type="match status" value="1"/>
</dbReference>
<keyword evidence="5" id="KW-0521">NADP</keyword>
<dbReference type="PANTHER" id="PTHR11082">
    <property type="entry name" value="TRNA-DIHYDROURIDINE SYNTHASE"/>
    <property type="match status" value="1"/>
</dbReference>
<gene>
    <name evidence="15" type="ORF">EWB00_005226</name>
</gene>
<keyword evidence="4" id="KW-0819">tRNA processing</keyword>
<evidence type="ECO:0000256" key="12">
    <source>
        <dbReference type="ARBA" id="ARBA00048934"/>
    </source>
</evidence>